<feature type="transmembrane region" description="Helical" evidence="1">
    <location>
        <begin position="131"/>
        <end position="152"/>
    </location>
</feature>
<comment type="caution">
    <text evidence="2">The sequence shown here is derived from an EMBL/GenBank/DDBJ whole genome shotgun (WGS) entry which is preliminary data.</text>
</comment>
<dbReference type="AlphaFoldDB" id="A0A9W9ZNQ3"/>
<sequence length="153" mass="17385">MYEFAHRPQTIFNNKTRSGWVWSMVITWPTTLESQCSRNFSPIIPRMTDRLVRLSWQCTQTSPRPASQHHSQSAVLRGRGTTRVTELTCELTVNPKMASSFLLAEWLSGMIIILNWRKVKFDTKEDVDSGASTGVAMAMLLQVALVVILAMFH</sequence>
<keyword evidence="1" id="KW-1133">Transmembrane helix</keyword>
<accession>A0A9W9ZNQ3</accession>
<keyword evidence="3" id="KW-1185">Reference proteome</keyword>
<name>A0A9W9ZNQ3_9CNID</name>
<gene>
    <name evidence="2" type="ORF">OS493_023471</name>
</gene>
<evidence type="ECO:0000313" key="3">
    <source>
        <dbReference type="Proteomes" id="UP001163046"/>
    </source>
</evidence>
<evidence type="ECO:0000313" key="2">
    <source>
        <dbReference type="EMBL" id="KAJ7384143.1"/>
    </source>
</evidence>
<proteinExistence type="predicted"/>
<dbReference type="Proteomes" id="UP001163046">
    <property type="component" value="Unassembled WGS sequence"/>
</dbReference>
<reference evidence="2" key="1">
    <citation type="submission" date="2023-01" db="EMBL/GenBank/DDBJ databases">
        <title>Genome assembly of the deep-sea coral Lophelia pertusa.</title>
        <authorList>
            <person name="Herrera S."/>
            <person name="Cordes E."/>
        </authorList>
    </citation>
    <scope>NUCLEOTIDE SEQUENCE</scope>
    <source>
        <strain evidence="2">USNM1676648</strain>
        <tissue evidence="2">Polyp</tissue>
    </source>
</reference>
<evidence type="ECO:0000256" key="1">
    <source>
        <dbReference type="SAM" id="Phobius"/>
    </source>
</evidence>
<keyword evidence="1" id="KW-0812">Transmembrane</keyword>
<keyword evidence="1" id="KW-0472">Membrane</keyword>
<protein>
    <submittedName>
        <fullName evidence="2">Uncharacterized protein</fullName>
    </submittedName>
</protein>
<organism evidence="2 3">
    <name type="scientific">Desmophyllum pertusum</name>
    <dbReference type="NCBI Taxonomy" id="174260"/>
    <lineage>
        <taxon>Eukaryota</taxon>
        <taxon>Metazoa</taxon>
        <taxon>Cnidaria</taxon>
        <taxon>Anthozoa</taxon>
        <taxon>Hexacorallia</taxon>
        <taxon>Scleractinia</taxon>
        <taxon>Caryophylliina</taxon>
        <taxon>Caryophylliidae</taxon>
        <taxon>Desmophyllum</taxon>
    </lineage>
</organism>
<dbReference type="EMBL" id="MU825890">
    <property type="protein sequence ID" value="KAJ7384143.1"/>
    <property type="molecule type" value="Genomic_DNA"/>
</dbReference>